<organism evidence="1 2">
    <name type="scientific">Oleiagrimonas citrea</name>
    <dbReference type="NCBI Taxonomy" id="1665687"/>
    <lineage>
        <taxon>Bacteria</taxon>
        <taxon>Pseudomonadati</taxon>
        <taxon>Pseudomonadota</taxon>
        <taxon>Gammaproteobacteria</taxon>
        <taxon>Lysobacterales</taxon>
        <taxon>Rhodanobacteraceae</taxon>
        <taxon>Oleiagrimonas</taxon>
    </lineage>
</organism>
<sequence length="171" mass="19103">MASCDQCGRLILFGGKRSGDRVYCGARCASYDAEIALGRSLPDAQVREVMQRWRNEPCPQCNGPGPVDLRVSHKVHSFVFMTQWSSPQAICCRHCARKRQLGHAVYSLLLGWWGFPWGLVMTPVQVTRNLKALFGDQAAQASTPAFERAVRRIMVRQLQAQHQQESEAGSA</sequence>
<gene>
    <name evidence="1" type="ORF">HF690_06945</name>
</gene>
<comment type="caution">
    <text evidence="1">The sequence shown here is derived from an EMBL/GenBank/DDBJ whole genome shotgun (WGS) entry which is preliminary data.</text>
</comment>
<dbReference type="Proteomes" id="UP000541636">
    <property type="component" value="Unassembled WGS sequence"/>
</dbReference>
<keyword evidence="2" id="KW-1185">Reference proteome</keyword>
<name>A0A846ZKJ1_9GAMM</name>
<evidence type="ECO:0000313" key="2">
    <source>
        <dbReference type="Proteomes" id="UP000541636"/>
    </source>
</evidence>
<reference evidence="1 2" key="1">
    <citation type="journal article" date="2017" name="Int. J. Syst. Evol. Microbiol.">
        <title>Oleiagrimonas citrea sp. nov., a marine bacterium isolated from tidal flat sediment and emended description of the genus Oleiagrimonas Fang et al. 2015 and Oleiagrimonas soli.</title>
        <authorList>
            <person name="Yang S.H."/>
            <person name="Seo H.S."/>
            <person name="Seong C.N."/>
            <person name="Kwon K.K."/>
        </authorList>
    </citation>
    <scope>NUCLEOTIDE SEQUENCE [LARGE SCALE GENOMIC DNA]</scope>
    <source>
        <strain evidence="1 2">MEBiC09124</strain>
    </source>
</reference>
<protein>
    <submittedName>
        <fullName evidence="1">Uncharacterized protein</fullName>
    </submittedName>
</protein>
<accession>A0A846ZKJ1</accession>
<proteinExistence type="predicted"/>
<dbReference type="AlphaFoldDB" id="A0A846ZKJ1"/>
<dbReference type="RefSeq" id="WP_113066084.1">
    <property type="nucleotide sequence ID" value="NZ_JAAZQD010000002.1"/>
</dbReference>
<evidence type="ECO:0000313" key="1">
    <source>
        <dbReference type="EMBL" id="NKZ38694.1"/>
    </source>
</evidence>
<dbReference type="EMBL" id="JAAZQD010000002">
    <property type="protein sequence ID" value="NKZ38694.1"/>
    <property type="molecule type" value="Genomic_DNA"/>
</dbReference>